<protein>
    <submittedName>
        <fullName evidence="1">Uncharacterized protein</fullName>
    </submittedName>
</protein>
<name>A0AAW1LRL1_POPJA</name>
<accession>A0AAW1LRL1</accession>
<reference evidence="1 2" key="1">
    <citation type="journal article" date="2024" name="BMC Genomics">
        <title>De novo assembly and annotation of Popillia japonica's genome with initial clues to its potential as an invasive pest.</title>
        <authorList>
            <person name="Cucini C."/>
            <person name="Boschi S."/>
            <person name="Funari R."/>
            <person name="Cardaioli E."/>
            <person name="Iannotti N."/>
            <person name="Marturano G."/>
            <person name="Paoli F."/>
            <person name="Bruttini M."/>
            <person name="Carapelli A."/>
            <person name="Frati F."/>
            <person name="Nardi F."/>
        </authorList>
    </citation>
    <scope>NUCLEOTIDE SEQUENCE [LARGE SCALE GENOMIC DNA]</scope>
    <source>
        <strain evidence="1">DMR45628</strain>
    </source>
</reference>
<sequence>MAIHNILLLIRVKLPHPTQRTNVGDLRSSTPSFIAKTEIAPPNTEDECWRPPLFYSQFYSKNISEDNIAEKVQYTYSRSLVEQRVCNPFYQSQHMLQNVKARQVKMPKLLNKGLQDSLQPGL</sequence>
<keyword evidence="2" id="KW-1185">Reference proteome</keyword>
<organism evidence="1 2">
    <name type="scientific">Popillia japonica</name>
    <name type="common">Japanese beetle</name>
    <dbReference type="NCBI Taxonomy" id="7064"/>
    <lineage>
        <taxon>Eukaryota</taxon>
        <taxon>Metazoa</taxon>
        <taxon>Ecdysozoa</taxon>
        <taxon>Arthropoda</taxon>
        <taxon>Hexapoda</taxon>
        <taxon>Insecta</taxon>
        <taxon>Pterygota</taxon>
        <taxon>Neoptera</taxon>
        <taxon>Endopterygota</taxon>
        <taxon>Coleoptera</taxon>
        <taxon>Polyphaga</taxon>
        <taxon>Scarabaeiformia</taxon>
        <taxon>Scarabaeidae</taxon>
        <taxon>Rutelinae</taxon>
        <taxon>Popillia</taxon>
    </lineage>
</organism>
<evidence type="ECO:0000313" key="2">
    <source>
        <dbReference type="Proteomes" id="UP001458880"/>
    </source>
</evidence>
<dbReference type="Proteomes" id="UP001458880">
    <property type="component" value="Unassembled WGS sequence"/>
</dbReference>
<proteinExistence type="predicted"/>
<dbReference type="AlphaFoldDB" id="A0AAW1LRL1"/>
<evidence type="ECO:0000313" key="1">
    <source>
        <dbReference type="EMBL" id="KAK9736621.1"/>
    </source>
</evidence>
<comment type="caution">
    <text evidence="1">The sequence shown here is derived from an EMBL/GenBank/DDBJ whole genome shotgun (WGS) entry which is preliminary data.</text>
</comment>
<gene>
    <name evidence="1" type="ORF">QE152_g11448</name>
</gene>
<dbReference type="EMBL" id="JASPKY010000111">
    <property type="protein sequence ID" value="KAK9736621.1"/>
    <property type="molecule type" value="Genomic_DNA"/>
</dbReference>